<evidence type="ECO:0000313" key="3">
    <source>
        <dbReference type="Proteomes" id="UP000829291"/>
    </source>
</evidence>
<dbReference type="Pfam" id="PF17921">
    <property type="entry name" value="Integrase_H2C2"/>
    <property type="match status" value="1"/>
</dbReference>
<dbReference type="PANTHER" id="PTHR47331:SF4">
    <property type="entry name" value="PEPTIDASE S1 DOMAIN-CONTAINING PROTEIN"/>
    <property type="match status" value="1"/>
</dbReference>
<evidence type="ECO:0000259" key="2">
    <source>
        <dbReference type="Pfam" id="PF18701"/>
    </source>
</evidence>
<evidence type="ECO:0000313" key="4">
    <source>
        <dbReference type="RefSeq" id="XP_046592768.1"/>
    </source>
</evidence>
<feature type="domain" description="Integrase zinc-binding" evidence="1">
    <location>
        <begin position="493"/>
        <end position="545"/>
    </location>
</feature>
<name>A0ABM3FXM4_NEOLC</name>
<dbReference type="InterPro" id="IPR008042">
    <property type="entry name" value="Retrotrans_Pao"/>
</dbReference>
<dbReference type="Gene3D" id="3.30.420.10">
    <property type="entry name" value="Ribonuclease H-like superfamily/Ribonuclease H"/>
    <property type="match status" value="2"/>
</dbReference>
<dbReference type="Proteomes" id="UP000829291">
    <property type="component" value="Chromosome 4"/>
</dbReference>
<reference evidence="4" key="1">
    <citation type="submission" date="2025-08" db="UniProtKB">
        <authorList>
            <consortium name="RefSeq"/>
        </authorList>
    </citation>
    <scope>IDENTIFICATION</scope>
    <source>
        <tissue evidence="4">Thorax and Abdomen</tissue>
    </source>
</reference>
<evidence type="ECO:0000259" key="1">
    <source>
        <dbReference type="Pfam" id="PF17921"/>
    </source>
</evidence>
<dbReference type="InterPro" id="IPR036397">
    <property type="entry name" value="RNaseH_sf"/>
</dbReference>
<dbReference type="Pfam" id="PF05380">
    <property type="entry name" value="Peptidase_A17"/>
    <property type="match status" value="1"/>
</dbReference>
<feature type="domain" description="DUF5641" evidence="2">
    <location>
        <begin position="716"/>
        <end position="809"/>
    </location>
</feature>
<dbReference type="InterPro" id="IPR041588">
    <property type="entry name" value="Integrase_H2C2"/>
</dbReference>
<accession>A0ABM3FXM4</accession>
<dbReference type="PANTHER" id="PTHR47331">
    <property type="entry name" value="PHD-TYPE DOMAIN-CONTAINING PROTEIN"/>
    <property type="match status" value="1"/>
</dbReference>
<sequence>MRCLRQLAAEDSKYPQAAKTIEEDFYMDDVLTGAETIEKAVSLQQQVSKILQRGQFQLRKWRSNDDRALVNLSHDSEADSLFKLDKEGALKTWGLLWDAKTDIMQYSVTIDESTKISKRLVLSKIAQIFDPLGLLGSILINAKCIMQQIWQLQTGWDENLPPQLQNTRDEYYNSLPKINKIRIPRNINPGNDSGKFDLIGFGDASAKAYGACLYAVSRNSKGKTNSHLICSKGRVAPLKIISLPKLELNAALVLAKLCHAATQAFSQKIQGIYLWSDSTVTLSWIASSPNLRKIYVANRVTKIQNLTRNAVWLHVPSEHNPADLISRGMTVEDWETRDLWWHGSPWLKTGEWPEQKTINIDTSEMKPSVVLISSKSTSDVLRIFSTYGKLERVLAYCIRFRFNALGPKQSGSLTVEELEHAEKAIVKMTQRESFFPEYNALKQGEQVPKGSKLAALSPFLDKEGIIRVRGRLSSANIPETQKYRIILPDRHHVTKVIMRKEHLRLHHCGPEQLLHSIRQRYWALSGWREARKVTSNCIQCYRSRPKVPDVMMGDLPTERVRGSLKPFTNAGVDYAGPLQVRESRRRGRVPTTKAWIAVFTCLATRAVHLELVTEMTTEAFLSTLLRSPHFGGLWEAAVKCTKKHLNTVTKGLVFTFEQYYTLLVEIESILNSRPLTPLSSNPNDITALTPSHFLVGDSLLLPTEHNYLKVPDNRLSRWQHLQKVKQHFWNRWYQEYLSELQKRQKWHFNHSNLKVGTLVLLKEENLPPLQWLLGRVVEVHAGADNIVRVATVRTSTGLFKRAVKKLCPLPVEEEDKF</sequence>
<proteinExistence type="predicted"/>
<dbReference type="InterPro" id="IPR040676">
    <property type="entry name" value="DUF5641"/>
</dbReference>
<keyword evidence="3" id="KW-1185">Reference proteome</keyword>
<dbReference type="RefSeq" id="XP_046592768.1">
    <property type="nucleotide sequence ID" value="XM_046736812.1"/>
</dbReference>
<gene>
    <name evidence="4" type="primary">LOC107217180</name>
</gene>
<dbReference type="Pfam" id="PF18701">
    <property type="entry name" value="DUF5641"/>
    <property type="match status" value="1"/>
</dbReference>
<protein>
    <submittedName>
        <fullName evidence="4">Uncharacterized protein LOC107217180</fullName>
    </submittedName>
</protein>
<organism evidence="3 4">
    <name type="scientific">Neodiprion lecontei</name>
    <name type="common">Redheaded pine sawfly</name>
    <dbReference type="NCBI Taxonomy" id="441921"/>
    <lineage>
        <taxon>Eukaryota</taxon>
        <taxon>Metazoa</taxon>
        <taxon>Ecdysozoa</taxon>
        <taxon>Arthropoda</taxon>
        <taxon>Hexapoda</taxon>
        <taxon>Insecta</taxon>
        <taxon>Pterygota</taxon>
        <taxon>Neoptera</taxon>
        <taxon>Endopterygota</taxon>
        <taxon>Hymenoptera</taxon>
        <taxon>Tenthredinoidea</taxon>
        <taxon>Diprionidae</taxon>
        <taxon>Diprioninae</taxon>
        <taxon>Neodiprion</taxon>
    </lineage>
</organism>
<dbReference type="GeneID" id="107217180"/>